<proteinExistence type="predicted"/>
<dbReference type="PANTHER" id="PTHR47599:SF3">
    <property type="entry name" value="CELL-TO-CELL MOVEMENT PROTEIN"/>
    <property type="match status" value="1"/>
</dbReference>
<dbReference type="AlphaFoldDB" id="A0A9J5ZRE8"/>
<name>A0A9J5ZRE8_SOLCO</name>
<organism evidence="2 3">
    <name type="scientific">Solanum commersonii</name>
    <name type="common">Commerson's wild potato</name>
    <name type="synonym">Commerson's nightshade</name>
    <dbReference type="NCBI Taxonomy" id="4109"/>
    <lineage>
        <taxon>Eukaryota</taxon>
        <taxon>Viridiplantae</taxon>
        <taxon>Streptophyta</taxon>
        <taxon>Embryophyta</taxon>
        <taxon>Tracheophyta</taxon>
        <taxon>Spermatophyta</taxon>
        <taxon>Magnoliopsida</taxon>
        <taxon>eudicotyledons</taxon>
        <taxon>Gunneridae</taxon>
        <taxon>Pentapetalae</taxon>
        <taxon>asterids</taxon>
        <taxon>lamiids</taxon>
        <taxon>Solanales</taxon>
        <taxon>Solanaceae</taxon>
        <taxon>Solanoideae</taxon>
        <taxon>Solaneae</taxon>
        <taxon>Solanum</taxon>
    </lineage>
</organism>
<accession>A0A9J5ZRE8</accession>
<keyword evidence="1" id="KW-0175">Coiled coil</keyword>
<evidence type="ECO:0000313" key="2">
    <source>
        <dbReference type="EMBL" id="KAG5614675.1"/>
    </source>
</evidence>
<reference evidence="2 3" key="1">
    <citation type="submission" date="2020-09" db="EMBL/GenBank/DDBJ databases">
        <title>De no assembly of potato wild relative species, Solanum commersonii.</title>
        <authorList>
            <person name="Cho K."/>
        </authorList>
    </citation>
    <scope>NUCLEOTIDE SEQUENCE [LARGE SCALE GENOMIC DNA]</scope>
    <source>
        <strain evidence="2">LZ3.2</strain>
        <tissue evidence="2">Leaf</tissue>
    </source>
</reference>
<comment type="caution">
    <text evidence="2">The sequence shown here is derived from an EMBL/GenBank/DDBJ whole genome shotgun (WGS) entry which is preliminary data.</text>
</comment>
<protein>
    <submittedName>
        <fullName evidence="2">Uncharacterized protein</fullName>
    </submittedName>
</protein>
<dbReference type="InterPro" id="IPR028919">
    <property type="entry name" value="Viral_movement"/>
</dbReference>
<dbReference type="EMBL" id="JACXVP010000003">
    <property type="protein sequence ID" value="KAG5614675.1"/>
    <property type="molecule type" value="Genomic_DNA"/>
</dbReference>
<gene>
    <name evidence="2" type="ORF">H5410_014499</name>
</gene>
<evidence type="ECO:0000313" key="3">
    <source>
        <dbReference type="Proteomes" id="UP000824120"/>
    </source>
</evidence>
<dbReference type="PANTHER" id="PTHR47599">
    <property type="entry name" value="CELL-TO-CELL MOVEMENT PROTEIN"/>
    <property type="match status" value="1"/>
</dbReference>
<dbReference type="InterPro" id="IPR051596">
    <property type="entry name" value="Caulimoviridae_Movement"/>
</dbReference>
<dbReference type="OrthoDB" id="1720541at2759"/>
<keyword evidence="3" id="KW-1185">Reference proteome</keyword>
<dbReference type="Pfam" id="PF01107">
    <property type="entry name" value="MP"/>
    <property type="match status" value="1"/>
</dbReference>
<dbReference type="Proteomes" id="UP000824120">
    <property type="component" value="Chromosome 3"/>
</dbReference>
<sequence>MNKEIQEKEDSVQILETEEDNRGYALKATFDGETFQKIQRLKLNLKTCDNHSVMQKNLCRDKISYHEYQEIEKIIEITQTTGKHKLNLLTKPMIDQILRKISEKKRRKKMNYVHLGGIQILVKSTFKEGINYPIVINLSDERFINAKEGNLGIVKGNLAYTKLLFTYYPRYCISLKDADFNDALSLHFQIKRKDLFKSGNHIMSIYYQALYTVTNSNYSKVYKNKEMIEIDQECAGIARIVEAEIQQAQIPNEYEIQFGKTQEIGSTSNPRLSIEYGRNSIRKSISNRYPIKIIETSNITKIKGRIFNGSEWKNQEILIQTGATANHIKGILIDGIQIYEGKQYTYQTFEEITFYDTKITTCCQIDNGSEASLAKSFLIKNWDTNNNNISMIGITGDKETC</sequence>
<evidence type="ECO:0000256" key="1">
    <source>
        <dbReference type="ARBA" id="ARBA00023054"/>
    </source>
</evidence>